<accession>A0A836LWM0</accession>
<evidence type="ECO:0000313" key="3">
    <source>
        <dbReference type="Proteomes" id="UP000027309"/>
    </source>
</evidence>
<feature type="compositionally biased region" description="Polar residues" evidence="1">
    <location>
        <begin position="62"/>
        <end position="79"/>
    </location>
</feature>
<feature type="region of interest" description="Disordered" evidence="1">
    <location>
        <begin position="33"/>
        <end position="89"/>
    </location>
</feature>
<organism evidence="2 3">
    <name type="scientific">Acinetobacter baumannii 1499986</name>
    <dbReference type="NCBI Taxonomy" id="1310673"/>
    <lineage>
        <taxon>Bacteria</taxon>
        <taxon>Pseudomonadati</taxon>
        <taxon>Pseudomonadota</taxon>
        <taxon>Gammaproteobacteria</taxon>
        <taxon>Moraxellales</taxon>
        <taxon>Moraxellaceae</taxon>
        <taxon>Acinetobacter</taxon>
        <taxon>Acinetobacter calcoaceticus/baumannii complex</taxon>
    </lineage>
</organism>
<comment type="caution">
    <text evidence="2">The sequence shown here is derived from an EMBL/GenBank/DDBJ whole genome shotgun (WGS) entry which is preliminary data.</text>
</comment>
<proteinExistence type="predicted"/>
<sequence length="108" mass="11561">MTGQPISNDSQDYRLYLESYLLVMKITDAEASAPGKGYRTQNERYGSPLSGDGGNWGERGTKSTNDGTWNWQYHGTTEGQPGPGGPAIVGVAPLTTQLINGGKILQTL</sequence>
<evidence type="ECO:0000256" key="1">
    <source>
        <dbReference type="SAM" id="MobiDB-lite"/>
    </source>
</evidence>
<dbReference type="EMBL" id="JMOA01000120">
    <property type="protein sequence ID" value="KCX96999.1"/>
    <property type="molecule type" value="Genomic_DNA"/>
</dbReference>
<protein>
    <submittedName>
        <fullName evidence="2">Uncharacterized protein</fullName>
    </submittedName>
</protein>
<dbReference type="AlphaFoldDB" id="A0A836LWM0"/>
<gene>
    <name evidence="2" type="ORF">J572_4009</name>
</gene>
<reference evidence="2 3" key="1">
    <citation type="submission" date="2014-04" db="EMBL/GenBank/DDBJ databases">
        <title>Comparative genomics and transcriptomics to identify genetic mechanisms underlying the emergence of carbapenem resistant Acinetobacter baumannii (CRAb).</title>
        <authorList>
            <person name="Harris A.D."/>
            <person name="Johnson K.J."/>
            <person name="George J."/>
            <person name="Nadendla S."/>
            <person name="Daugherty S.C."/>
            <person name="Parankush S."/>
            <person name="Sadzewicz L."/>
            <person name="Tallon L."/>
            <person name="Sengamalay N."/>
            <person name="Hazen T.H."/>
            <person name="Rasko D.A."/>
        </authorList>
    </citation>
    <scope>NUCLEOTIDE SEQUENCE [LARGE SCALE GENOMIC DNA]</scope>
    <source>
        <strain evidence="2 3">1499986</strain>
    </source>
</reference>
<evidence type="ECO:0000313" key="2">
    <source>
        <dbReference type="EMBL" id="KCX96999.1"/>
    </source>
</evidence>
<dbReference type="Proteomes" id="UP000027309">
    <property type="component" value="Unassembled WGS sequence"/>
</dbReference>
<name>A0A836LWM0_ACIBA</name>